<dbReference type="Pfam" id="PF05159">
    <property type="entry name" value="Capsule_synth"/>
    <property type="match status" value="3"/>
</dbReference>
<dbReference type="AlphaFoldDB" id="A0A1G5QR58"/>
<dbReference type="EMBL" id="FMWG01000005">
    <property type="protein sequence ID" value="SCZ64323.1"/>
    <property type="molecule type" value="Genomic_DNA"/>
</dbReference>
<proteinExistence type="predicted"/>
<reference evidence="1 2" key="1">
    <citation type="submission" date="2016-10" db="EMBL/GenBank/DDBJ databases">
        <authorList>
            <person name="de Groot N.N."/>
        </authorList>
    </citation>
    <scope>NUCLEOTIDE SEQUENCE [LARGE SCALE GENOMIC DNA]</scope>
    <source>
        <strain evidence="1 2">U95</strain>
    </source>
</reference>
<evidence type="ECO:0000313" key="2">
    <source>
        <dbReference type="Proteomes" id="UP000198767"/>
    </source>
</evidence>
<evidence type="ECO:0000313" key="1">
    <source>
        <dbReference type="EMBL" id="SCZ64323.1"/>
    </source>
</evidence>
<dbReference type="InterPro" id="IPR007833">
    <property type="entry name" value="Capsule_polysaccharide_synth"/>
</dbReference>
<protein>
    <submittedName>
        <fullName evidence="1">Capsular polysaccharide export protein</fullName>
    </submittedName>
</protein>
<dbReference type="STRING" id="1156985.SAMN04488118_105223"/>
<dbReference type="GO" id="GO:0000271">
    <property type="term" value="P:polysaccharide biosynthetic process"/>
    <property type="evidence" value="ECO:0007669"/>
    <property type="project" value="InterPro"/>
</dbReference>
<dbReference type="CDD" id="cd16439">
    <property type="entry name" value="beta_Kdo_transferase_KpsC_2"/>
    <property type="match status" value="1"/>
</dbReference>
<dbReference type="Proteomes" id="UP000198767">
    <property type="component" value="Unassembled WGS sequence"/>
</dbReference>
<gene>
    <name evidence="1" type="ORF">SAMN04488118_105223</name>
</gene>
<dbReference type="GO" id="GO:0015774">
    <property type="term" value="P:polysaccharide transport"/>
    <property type="evidence" value="ECO:0007669"/>
    <property type="project" value="InterPro"/>
</dbReference>
<keyword evidence="2" id="KW-1185">Reference proteome</keyword>
<sequence>MSLPFTSETAVASASRLFCYNKNMFTHRRILSRVGYELHLGTPEKDDFVGLWHSDDKGLKSAQDRNARSLYIQEPFLNSIPATHAQVPALGLLLDKSGFPFDPRHPSGLEQLLATSPLDDSQMMREARNAIGRLQDLHLSQHSTFSPDVPAPDPGYVLVVDQPLSDASVTASVPIPGGEAARFREMLVFAQEEHPGARIIITPAQNQTGNTTGYFSASDAQGRVSMLDQQISPWHLLDGAIAVYTISSQLGFEAILAGHRPRVFGQPFYAGWGLTQDESPVARRQRKLTRAQLFAASMMIYPQWYDPFRDELCTLDRAIDILEAQVRAWRQDRAGWAASGMRKWKRKPLQSFFGAYQPVSFTESPTKAKASGKNWMIWASKATKETKGAHRVEDGFIRSKGLGAELNPPMSLVVDRQGIYYDPTQTSDLEDYIHARAEMTADQTQRAERLVRQLLHHSVSKYNLGGDLPPLPEGHRILVPGQVEDDASIRKGAGKTRSNLDLLRRVRAENPDAVVIYKPHPDVEAGLRSGALTLPEDLADVIAHRADPMALLDQVQEVWTMTSLLGFEALLRGAKVTTLGAPFYAGWGLTTDLAQVPTTRRARPGLLGLAHAALIDYPRYFDPKTGLPCPVEVVVERLISGDIKPPSLRLQGLSKLQGMFAAYAHLWRR</sequence>
<accession>A0A1G5QR58</accession>
<name>A0A1G5QR58_9RHOB</name>
<organism evidence="1 2">
    <name type="scientific">Epibacterium ulvae</name>
    <dbReference type="NCBI Taxonomy" id="1156985"/>
    <lineage>
        <taxon>Bacteria</taxon>
        <taxon>Pseudomonadati</taxon>
        <taxon>Pseudomonadota</taxon>
        <taxon>Alphaproteobacteria</taxon>
        <taxon>Rhodobacterales</taxon>
        <taxon>Roseobacteraceae</taxon>
        <taxon>Epibacterium</taxon>
    </lineage>
</organism>
<dbReference type="RefSeq" id="WP_408607914.1">
    <property type="nucleotide sequence ID" value="NZ_FMWG01000005.1"/>
</dbReference>